<sequence length="347" mass="39312">MNYLHQRAPKSCFYSTAYYGKPLERKMADKDWKGADLIFDLDGDHLDHVDPFNFPEMLEIIQLQTHNLWEEFLSTEFGFKEEYLHVTFSGHRGFHLHYRDPNILGLDSSARRELVNHIRGEGVEVSALMNNSGEGGWKTRLEDGTINILNKLDIANQDGSEGNKMTKELCNIIELRSKSPSSQVSKCGPTKMKTLAEKVQHPQRRETILSGNYNVLGGVKNQYAHLFLELVKGDRSLIVGKAGETDEAVTVDIKRQIRWPNSLNGKCGLQVVTLPLDRLHPDESNAFDALNEALPRFDDKTRELEIVVERCVLRLGGDEKEYSQGDTLVAESNIDTFLTLKGWAKPI</sequence>
<evidence type="ECO:0000313" key="4">
    <source>
        <dbReference type="EMBL" id="AIE95377.1"/>
    </source>
</evidence>
<evidence type="ECO:0000256" key="2">
    <source>
        <dbReference type="RuleBase" id="RU003514"/>
    </source>
</evidence>
<reference evidence="4" key="1">
    <citation type="journal article" date="2014" name="Genome Biol. Evol.">
        <title>Pangenome evidence for extensive interdomain horizontal transfer affecting lineage core and shell genes in uncultured planktonic thaumarchaeota and euryarchaeota.</title>
        <authorList>
            <person name="Deschamps P."/>
            <person name="Zivanovic Y."/>
            <person name="Moreira D."/>
            <person name="Rodriguez-Valera F."/>
            <person name="Lopez-Garcia P."/>
        </authorList>
    </citation>
    <scope>NUCLEOTIDE SEQUENCE</scope>
</reference>
<dbReference type="Pfam" id="PF01896">
    <property type="entry name" value="DNA_primase_S"/>
    <property type="match status" value="1"/>
</dbReference>
<accession>A0A075G0H1</accession>
<protein>
    <recommendedName>
        <fullName evidence="2">DNA primase</fullName>
        <ecNumber evidence="2">2.7.7.-</ecNumber>
    </recommendedName>
</protein>
<keyword evidence="2" id="KW-0808">Transferase</keyword>
<dbReference type="Gene3D" id="3.90.920.10">
    <property type="entry name" value="DNA primase, PRIM domain"/>
    <property type="match status" value="1"/>
</dbReference>
<dbReference type="GO" id="GO:0003899">
    <property type="term" value="F:DNA-directed RNA polymerase activity"/>
    <property type="evidence" value="ECO:0007669"/>
    <property type="project" value="InterPro"/>
</dbReference>
<dbReference type="EMBL" id="KF900449">
    <property type="protein sequence ID" value="AIE95377.1"/>
    <property type="molecule type" value="Genomic_DNA"/>
</dbReference>
<dbReference type="PANTHER" id="PTHR10536">
    <property type="entry name" value="DNA PRIMASE SMALL SUBUNIT"/>
    <property type="match status" value="1"/>
</dbReference>
<gene>
    <name evidence="4" type="primary">PRI</name>
</gene>
<keyword evidence="2" id="KW-0639">Primosome</keyword>
<dbReference type="GO" id="GO:1990077">
    <property type="term" value="C:primosome complex"/>
    <property type="evidence" value="ECO:0007669"/>
    <property type="project" value="UniProtKB-KW"/>
</dbReference>
<evidence type="ECO:0000256" key="3">
    <source>
        <dbReference type="RuleBase" id="RU004224"/>
    </source>
</evidence>
<dbReference type="InterPro" id="IPR002755">
    <property type="entry name" value="DNA_primase_S"/>
</dbReference>
<evidence type="ECO:0000256" key="1">
    <source>
        <dbReference type="ARBA" id="ARBA00009762"/>
    </source>
</evidence>
<keyword evidence="2" id="KW-0240">DNA-directed RNA polymerase</keyword>
<keyword evidence="2" id="KW-0804">Transcription</keyword>
<dbReference type="GO" id="GO:0000428">
    <property type="term" value="C:DNA-directed RNA polymerase complex"/>
    <property type="evidence" value="ECO:0007669"/>
    <property type="project" value="UniProtKB-KW"/>
</dbReference>
<keyword evidence="2" id="KW-0235">DNA replication</keyword>
<dbReference type="EC" id="2.7.7.-" evidence="2"/>
<organism evidence="4">
    <name type="scientific">uncultured marine group II/III euryarchaeote AD1000_65_C10</name>
    <dbReference type="NCBI Taxonomy" id="1457794"/>
    <lineage>
        <taxon>Archaea</taxon>
        <taxon>Methanobacteriati</taxon>
        <taxon>Methanobacteriota</taxon>
        <taxon>environmental samples</taxon>
    </lineage>
</organism>
<proteinExistence type="inferred from homology"/>
<comment type="similarity">
    <text evidence="1 2">Belongs to the eukaryotic-type primase small subunit family.</text>
</comment>
<name>A0A075G0H1_9EURY</name>
<dbReference type="GO" id="GO:0006269">
    <property type="term" value="P:DNA replication, synthesis of primer"/>
    <property type="evidence" value="ECO:0007669"/>
    <property type="project" value="UniProtKB-KW"/>
</dbReference>
<dbReference type="SUPFAM" id="SSF56747">
    <property type="entry name" value="Prim-pol domain"/>
    <property type="match status" value="1"/>
</dbReference>
<comment type="function">
    <text evidence="3">RNA polymerase that catalyzes the synthesis of short RNA molecules used as primers for DNA polymerase during DNA replication.</text>
</comment>
<dbReference type="AlphaFoldDB" id="A0A075G0H1"/>